<comment type="caution">
    <text evidence="2">The sequence shown here is derived from an EMBL/GenBank/DDBJ whole genome shotgun (WGS) entry which is preliminary data.</text>
</comment>
<name>A0A1F6BDF8_9BACT</name>
<dbReference type="AlphaFoldDB" id="A0A1F6BDF8"/>
<sequence>MSNVLLHRKALILRKQKKSYSQIKAILGVSKSTLSEWLRAYPLTREEINNLRANSEIRIEKYRETMRKKRQDKLDLYRLEEKKKLLPLSKRELLIAGLFLYWGEGGKASRHTISINNTDPKLVQFSLYWMTRALHISKNNIRVYLHLYKDMNIQKEMRYWSKMLNIPLSQFSKPYIKDSKRSDIDQKGFGHGTCGVCAYNTVIKDNILIGIDVIAQHYVRKLF</sequence>
<proteinExistence type="predicted"/>
<evidence type="ECO:0000313" key="2">
    <source>
        <dbReference type="EMBL" id="OGG34974.1"/>
    </source>
</evidence>
<dbReference type="Proteomes" id="UP000176186">
    <property type="component" value="Unassembled WGS sequence"/>
</dbReference>
<keyword evidence="1" id="KW-0175">Coiled coil</keyword>
<accession>A0A1F6BDF8</accession>
<protein>
    <submittedName>
        <fullName evidence="2">Uncharacterized protein</fullName>
    </submittedName>
</protein>
<dbReference type="EMBL" id="MFKE01000019">
    <property type="protein sequence ID" value="OGG34974.1"/>
    <property type="molecule type" value="Genomic_DNA"/>
</dbReference>
<reference evidence="2 3" key="1">
    <citation type="journal article" date="2016" name="Nat. Commun.">
        <title>Thousands of microbial genomes shed light on interconnected biogeochemical processes in an aquifer system.</title>
        <authorList>
            <person name="Anantharaman K."/>
            <person name="Brown C.T."/>
            <person name="Hug L.A."/>
            <person name="Sharon I."/>
            <person name="Castelle C.J."/>
            <person name="Probst A.J."/>
            <person name="Thomas B.C."/>
            <person name="Singh A."/>
            <person name="Wilkins M.J."/>
            <person name="Karaoz U."/>
            <person name="Brodie E.L."/>
            <person name="Williams K.H."/>
            <person name="Hubbard S.S."/>
            <person name="Banfield J.F."/>
        </authorList>
    </citation>
    <scope>NUCLEOTIDE SEQUENCE [LARGE SCALE GENOMIC DNA]</scope>
</reference>
<evidence type="ECO:0000256" key="1">
    <source>
        <dbReference type="SAM" id="Coils"/>
    </source>
</evidence>
<dbReference type="STRING" id="1798401.A2363_02010"/>
<organism evidence="2 3">
    <name type="scientific">Candidatus Gottesmanbacteria bacterium RIFOXYB1_FULL_47_11</name>
    <dbReference type="NCBI Taxonomy" id="1798401"/>
    <lineage>
        <taxon>Bacteria</taxon>
        <taxon>Candidatus Gottesmaniibacteriota</taxon>
    </lineage>
</organism>
<evidence type="ECO:0000313" key="3">
    <source>
        <dbReference type="Proteomes" id="UP000176186"/>
    </source>
</evidence>
<feature type="coiled-coil region" evidence="1">
    <location>
        <begin position="45"/>
        <end position="72"/>
    </location>
</feature>
<gene>
    <name evidence="2" type="ORF">A2363_02010</name>
</gene>